<dbReference type="FunFam" id="3.40.50.1000:FF:000022">
    <property type="entry name" value="Phosphoglycolate phosphatase"/>
    <property type="match status" value="1"/>
</dbReference>
<dbReference type="STRING" id="247633.GP2143_13546"/>
<keyword evidence="6 10" id="KW-0479">Metal-binding</keyword>
<dbReference type="InterPro" id="IPR050155">
    <property type="entry name" value="HAD-like_hydrolase_sf"/>
</dbReference>
<proteinExistence type="inferred from homology"/>
<dbReference type="SFLD" id="SFLDG01135">
    <property type="entry name" value="C1.5.6:_HAD__Beta-PGM__Phospha"/>
    <property type="match status" value="1"/>
</dbReference>
<feature type="binding site" evidence="10">
    <location>
        <position position="185"/>
    </location>
    <ligand>
        <name>Mg(2+)</name>
        <dbReference type="ChEBI" id="CHEBI:18420"/>
    </ligand>
</feature>
<dbReference type="SFLD" id="SFLDS00003">
    <property type="entry name" value="Haloacid_Dehalogenase"/>
    <property type="match status" value="1"/>
</dbReference>
<accession>A0Y829</accession>
<dbReference type="SFLD" id="SFLDG01129">
    <property type="entry name" value="C1.5:_HAD__Beta-PGM__Phosphata"/>
    <property type="match status" value="1"/>
</dbReference>
<evidence type="ECO:0000256" key="2">
    <source>
        <dbReference type="ARBA" id="ARBA00001946"/>
    </source>
</evidence>
<dbReference type="GO" id="GO:0046872">
    <property type="term" value="F:metal ion binding"/>
    <property type="evidence" value="ECO:0007669"/>
    <property type="project" value="UniProtKB-KW"/>
</dbReference>
<keyword evidence="12" id="KW-1185">Reference proteome</keyword>
<evidence type="ECO:0000256" key="10">
    <source>
        <dbReference type="HAMAP-Rule" id="MF_00495"/>
    </source>
</evidence>
<evidence type="ECO:0000256" key="1">
    <source>
        <dbReference type="ARBA" id="ARBA00000830"/>
    </source>
</evidence>
<sequence>MDFIKRYFGADFPRAVLFDLDGTLVDSAPDLAVAMDTVLTRLALPVVGEERVRGWVGNGAKKLVHRALAFAVGQAEHQISDHRVDSTLALFLEEYRQTNGCYSHLYPGVVDALKVWRSHGVPMAVVTNKLVEFVPTLLSGLDIDHYFVALVGGACTSQKKPSALPLLHACEVLNVPPETCLMIGDSCNDVQAARAAKMPVAAVNYGYNHGEPIAGSHPDIVVGSIFDLVRR</sequence>
<comment type="cofactor">
    <cofactor evidence="2 10">
        <name>Mg(2+)</name>
        <dbReference type="ChEBI" id="CHEBI:18420"/>
    </cofactor>
</comment>
<evidence type="ECO:0000313" key="11">
    <source>
        <dbReference type="EMBL" id="EAW32283.1"/>
    </source>
</evidence>
<evidence type="ECO:0000313" key="12">
    <source>
        <dbReference type="Proteomes" id="UP000004931"/>
    </source>
</evidence>
<dbReference type="Pfam" id="PF00702">
    <property type="entry name" value="Hydrolase"/>
    <property type="match status" value="1"/>
</dbReference>
<reference evidence="11 12" key="1">
    <citation type="journal article" date="2010" name="J. Bacteriol.">
        <title>Genome sequence of the oligotrophic marine Gammaproteobacterium HTCC2143, isolated from the Oregon Coast.</title>
        <authorList>
            <person name="Oh H.M."/>
            <person name="Kang I."/>
            <person name="Ferriera S."/>
            <person name="Giovannoni S.J."/>
            <person name="Cho J.C."/>
        </authorList>
    </citation>
    <scope>NUCLEOTIDE SEQUENCE [LARGE SCALE GENOMIC DNA]</scope>
    <source>
        <strain evidence="11 12">HTCC2143</strain>
    </source>
</reference>
<dbReference type="InterPro" id="IPR023198">
    <property type="entry name" value="PGP-like_dom2"/>
</dbReference>
<comment type="catalytic activity">
    <reaction evidence="1 10">
        <text>2-phosphoglycolate + H2O = glycolate + phosphate</text>
        <dbReference type="Rhea" id="RHEA:14369"/>
        <dbReference type="ChEBI" id="CHEBI:15377"/>
        <dbReference type="ChEBI" id="CHEBI:29805"/>
        <dbReference type="ChEBI" id="CHEBI:43474"/>
        <dbReference type="ChEBI" id="CHEBI:58033"/>
        <dbReference type="EC" id="3.1.3.18"/>
    </reaction>
</comment>
<dbReference type="GO" id="GO:0046295">
    <property type="term" value="P:glycolate biosynthetic process"/>
    <property type="evidence" value="ECO:0007669"/>
    <property type="project" value="UniProtKB-UniRule"/>
</dbReference>
<dbReference type="InterPro" id="IPR037512">
    <property type="entry name" value="PGPase_prok"/>
</dbReference>
<dbReference type="Proteomes" id="UP000004931">
    <property type="component" value="Unassembled WGS sequence"/>
</dbReference>
<dbReference type="PANTHER" id="PTHR43434:SF1">
    <property type="entry name" value="PHOSPHOGLYCOLATE PHOSPHATASE"/>
    <property type="match status" value="1"/>
</dbReference>
<comment type="caution">
    <text evidence="11">The sequence shown here is derived from an EMBL/GenBank/DDBJ whole genome shotgun (WGS) entry which is preliminary data.</text>
</comment>
<keyword evidence="7 10" id="KW-0378">Hydrolase</keyword>
<evidence type="ECO:0000256" key="3">
    <source>
        <dbReference type="ARBA" id="ARBA00004818"/>
    </source>
</evidence>
<dbReference type="NCBIfam" id="TIGR01549">
    <property type="entry name" value="HAD-SF-IA-v1"/>
    <property type="match status" value="1"/>
</dbReference>
<comment type="pathway">
    <text evidence="3 10">Organic acid metabolism; glycolate biosynthesis; glycolate from 2-phosphoglycolate: step 1/1.</text>
</comment>
<name>A0Y829_9GAMM</name>
<keyword evidence="9 10" id="KW-0119">Carbohydrate metabolism</keyword>
<dbReference type="HAMAP" id="MF_00495">
    <property type="entry name" value="GPH_hydrolase_bact"/>
    <property type="match status" value="1"/>
</dbReference>
<dbReference type="AlphaFoldDB" id="A0Y829"/>
<dbReference type="Gene3D" id="1.10.150.240">
    <property type="entry name" value="Putative phosphatase, domain 2"/>
    <property type="match status" value="1"/>
</dbReference>
<dbReference type="NCBIfam" id="NF009695">
    <property type="entry name" value="PRK13222.1-2"/>
    <property type="match status" value="1"/>
</dbReference>
<dbReference type="NCBIfam" id="TIGR01449">
    <property type="entry name" value="PGP_bact"/>
    <property type="match status" value="1"/>
</dbReference>
<dbReference type="CDD" id="cd16417">
    <property type="entry name" value="HAD_PGPase"/>
    <property type="match status" value="1"/>
</dbReference>
<feature type="active site" description="Nucleophile" evidence="10">
    <location>
        <position position="19"/>
    </location>
</feature>
<dbReference type="GO" id="GO:0008967">
    <property type="term" value="F:phosphoglycolate phosphatase activity"/>
    <property type="evidence" value="ECO:0007669"/>
    <property type="project" value="UniProtKB-UniRule"/>
</dbReference>
<dbReference type="UniPathway" id="UPA00865">
    <property type="reaction ID" value="UER00834"/>
</dbReference>
<dbReference type="OrthoDB" id="9776368at2"/>
<dbReference type="GO" id="GO:0005829">
    <property type="term" value="C:cytosol"/>
    <property type="evidence" value="ECO:0007669"/>
    <property type="project" value="TreeGrafter"/>
</dbReference>
<dbReference type="EC" id="3.1.3.18" evidence="5 10"/>
<keyword evidence="8 10" id="KW-0460">Magnesium</keyword>
<evidence type="ECO:0000256" key="4">
    <source>
        <dbReference type="ARBA" id="ARBA00006171"/>
    </source>
</evidence>
<protein>
    <recommendedName>
        <fullName evidence="5 10">Phosphoglycolate phosphatase</fullName>
        <shortName evidence="10">PGP</shortName>
        <shortName evidence="10">PGPase</shortName>
        <ecNumber evidence="5 10">3.1.3.18</ecNumber>
    </recommendedName>
</protein>
<comment type="function">
    <text evidence="10">Specifically catalyzes the dephosphorylation of 2-phosphoglycolate. Is involved in the dissimilation of the intracellular 2-phosphoglycolate formed during the DNA repair of 3'-phosphoglycolate ends, a major class of DNA lesions induced by oxidative stress.</text>
</comment>
<evidence type="ECO:0000256" key="8">
    <source>
        <dbReference type="ARBA" id="ARBA00022842"/>
    </source>
</evidence>
<dbReference type="GO" id="GO:0006281">
    <property type="term" value="P:DNA repair"/>
    <property type="evidence" value="ECO:0007669"/>
    <property type="project" value="TreeGrafter"/>
</dbReference>
<dbReference type="InterPro" id="IPR006439">
    <property type="entry name" value="HAD-SF_hydro_IA"/>
</dbReference>
<evidence type="ECO:0000256" key="7">
    <source>
        <dbReference type="ARBA" id="ARBA00022801"/>
    </source>
</evidence>
<feature type="binding site" evidence="10">
    <location>
        <position position="21"/>
    </location>
    <ligand>
        <name>Mg(2+)</name>
        <dbReference type="ChEBI" id="CHEBI:18420"/>
    </ligand>
</feature>
<dbReference type="EMBL" id="AAVT01000001">
    <property type="protein sequence ID" value="EAW32283.1"/>
    <property type="molecule type" value="Genomic_DNA"/>
</dbReference>
<dbReference type="InterPro" id="IPR023214">
    <property type="entry name" value="HAD_sf"/>
</dbReference>
<dbReference type="PANTHER" id="PTHR43434">
    <property type="entry name" value="PHOSPHOGLYCOLATE PHOSPHATASE"/>
    <property type="match status" value="1"/>
</dbReference>
<evidence type="ECO:0000256" key="5">
    <source>
        <dbReference type="ARBA" id="ARBA00013078"/>
    </source>
</evidence>
<organism evidence="11 12">
    <name type="scientific">marine gamma proteobacterium HTCC2143</name>
    <dbReference type="NCBI Taxonomy" id="247633"/>
    <lineage>
        <taxon>Bacteria</taxon>
        <taxon>Pseudomonadati</taxon>
        <taxon>Pseudomonadota</taxon>
        <taxon>Gammaproteobacteria</taxon>
        <taxon>Cellvibrionales</taxon>
        <taxon>Spongiibacteraceae</taxon>
        <taxon>BD1-7 clade</taxon>
    </lineage>
</organism>
<comment type="similarity">
    <text evidence="4 10">Belongs to the HAD-like hydrolase superfamily. CbbY/CbbZ/Gph/YieH family.</text>
</comment>
<dbReference type="SUPFAM" id="SSF56784">
    <property type="entry name" value="HAD-like"/>
    <property type="match status" value="1"/>
</dbReference>
<gene>
    <name evidence="11" type="ORF">GP2143_13546</name>
</gene>
<evidence type="ECO:0000256" key="6">
    <source>
        <dbReference type="ARBA" id="ARBA00022723"/>
    </source>
</evidence>
<feature type="binding site" evidence="10">
    <location>
        <position position="19"/>
    </location>
    <ligand>
        <name>Mg(2+)</name>
        <dbReference type="ChEBI" id="CHEBI:18420"/>
    </ligand>
</feature>
<dbReference type="GO" id="GO:0005975">
    <property type="term" value="P:carbohydrate metabolic process"/>
    <property type="evidence" value="ECO:0007669"/>
    <property type="project" value="InterPro"/>
</dbReference>
<dbReference type="eggNOG" id="COG0546">
    <property type="taxonomic scope" value="Bacteria"/>
</dbReference>
<dbReference type="Gene3D" id="3.40.50.1000">
    <property type="entry name" value="HAD superfamily/HAD-like"/>
    <property type="match status" value="1"/>
</dbReference>
<evidence type="ECO:0000256" key="9">
    <source>
        <dbReference type="ARBA" id="ARBA00023277"/>
    </source>
</evidence>
<dbReference type="InterPro" id="IPR036412">
    <property type="entry name" value="HAD-like_sf"/>
</dbReference>